<dbReference type="Proteomes" id="UP000035740">
    <property type="component" value="Unassembled WGS sequence"/>
</dbReference>
<name>A0A0J8B0B6_BETVV</name>
<feature type="non-terminal residue" evidence="1">
    <location>
        <position position="194"/>
    </location>
</feature>
<evidence type="ECO:0000313" key="1">
    <source>
        <dbReference type="EMBL" id="KMS93337.1"/>
    </source>
</evidence>
<evidence type="ECO:0000313" key="2">
    <source>
        <dbReference type="Proteomes" id="UP000035740"/>
    </source>
</evidence>
<reference evidence="1 2" key="1">
    <citation type="journal article" date="2014" name="Nature">
        <title>The genome of the recently domesticated crop plant sugar beet (Beta vulgaris).</title>
        <authorList>
            <person name="Dohm J.C."/>
            <person name="Minoche A.E."/>
            <person name="Holtgrawe D."/>
            <person name="Capella-Gutierrez S."/>
            <person name="Zakrzewski F."/>
            <person name="Tafer H."/>
            <person name="Rupp O."/>
            <person name="Sorensen T.R."/>
            <person name="Stracke R."/>
            <person name="Reinhardt R."/>
            <person name="Goesmann A."/>
            <person name="Kraft T."/>
            <person name="Schulz B."/>
            <person name="Stadler P.F."/>
            <person name="Schmidt T."/>
            <person name="Gabaldon T."/>
            <person name="Lehrach H."/>
            <person name="Weisshaar B."/>
            <person name="Himmelbauer H."/>
        </authorList>
    </citation>
    <scope>NUCLEOTIDE SEQUENCE [LARGE SCALE GENOMIC DNA]</scope>
    <source>
        <tissue evidence="1">Taproot</tissue>
    </source>
</reference>
<dbReference type="OrthoDB" id="10687062at2759"/>
<proteinExistence type="predicted"/>
<gene>
    <name evidence="1" type="ORF">BVRB_032500</name>
</gene>
<sequence length="194" mass="22184">MNASLINIGSSKRRPLLLFPIIDLGRYIEDLERTAFASLTEEAILAQLCLEVTKVMARIAEPKSKNFASQERDNFSVLSEEQQRSFHDRSLAFTQAQNADMVAATDELERDSMAIVDTAYQILQAESSNSSEYSDMIEARAHLDSTISSNRIEIQYLRRLAERQLHLTKHTALYVYYRTIVTAIMQYLLAMRLL</sequence>
<keyword evidence="2" id="KW-1185">Reference proteome</keyword>
<organism evidence="1 2">
    <name type="scientific">Beta vulgaris subsp. vulgaris</name>
    <name type="common">Beet</name>
    <dbReference type="NCBI Taxonomy" id="3555"/>
    <lineage>
        <taxon>Eukaryota</taxon>
        <taxon>Viridiplantae</taxon>
        <taxon>Streptophyta</taxon>
        <taxon>Embryophyta</taxon>
        <taxon>Tracheophyta</taxon>
        <taxon>Spermatophyta</taxon>
        <taxon>Magnoliopsida</taxon>
        <taxon>eudicotyledons</taxon>
        <taxon>Gunneridae</taxon>
        <taxon>Pentapetalae</taxon>
        <taxon>Caryophyllales</taxon>
        <taxon>Chenopodiaceae</taxon>
        <taxon>Betoideae</taxon>
        <taxon>Beta</taxon>
    </lineage>
</organism>
<dbReference type="EMBL" id="KQ103863">
    <property type="protein sequence ID" value="KMS93337.1"/>
    <property type="molecule type" value="Genomic_DNA"/>
</dbReference>
<dbReference type="AlphaFoldDB" id="A0A0J8B0B6"/>
<accession>A0A0J8B0B6</accession>
<dbReference type="Gramene" id="KMS93337">
    <property type="protein sequence ID" value="KMS93337"/>
    <property type="gene ID" value="BVRB_032500"/>
</dbReference>
<protein>
    <submittedName>
        <fullName evidence="1">Uncharacterized protein</fullName>
    </submittedName>
</protein>